<gene>
    <name evidence="2" type="ORF">PITC_076740</name>
</gene>
<comment type="caution">
    <text evidence="2">The sequence shown here is derived from an EMBL/GenBank/DDBJ whole genome shotgun (WGS) entry which is preliminary data.</text>
</comment>
<name>A0A0A2KLU1_PENIT</name>
<sequence length="37" mass="4040">MPLSHLVVLRLAASAFATACRTRCQCYPTSRPCSQLS</sequence>
<dbReference type="HOGENOM" id="CLU_3351288_0_0_1"/>
<feature type="chain" id="PRO_5001990249" evidence="1">
    <location>
        <begin position="20"/>
        <end position="37"/>
    </location>
</feature>
<dbReference type="Proteomes" id="UP000030104">
    <property type="component" value="Unassembled WGS sequence"/>
</dbReference>
<dbReference type="OrthoDB" id="5216128at2759"/>
<evidence type="ECO:0000256" key="1">
    <source>
        <dbReference type="SAM" id="SignalP"/>
    </source>
</evidence>
<evidence type="ECO:0000313" key="3">
    <source>
        <dbReference type="Proteomes" id="UP000030104"/>
    </source>
</evidence>
<organism evidence="2 3">
    <name type="scientific">Penicillium italicum</name>
    <name type="common">Blue mold</name>
    <dbReference type="NCBI Taxonomy" id="40296"/>
    <lineage>
        <taxon>Eukaryota</taxon>
        <taxon>Fungi</taxon>
        <taxon>Dikarya</taxon>
        <taxon>Ascomycota</taxon>
        <taxon>Pezizomycotina</taxon>
        <taxon>Eurotiomycetes</taxon>
        <taxon>Eurotiomycetidae</taxon>
        <taxon>Eurotiales</taxon>
        <taxon>Aspergillaceae</taxon>
        <taxon>Penicillium</taxon>
    </lineage>
</organism>
<evidence type="ECO:0000313" key="2">
    <source>
        <dbReference type="EMBL" id="KGO68792.1"/>
    </source>
</evidence>
<reference evidence="2 3" key="1">
    <citation type="journal article" date="2015" name="Mol. Plant Microbe Interact.">
        <title>Genome, transcriptome, and functional analyses of Penicillium expansum provide new insights into secondary metabolism and pathogenicity.</title>
        <authorList>
            <person name="Ballester A.R."/>
            <person name="Marcet-Houben M."/>
            <person name="Levin E."/>
            <person name="Sela N."/>
            <person name="Selma-Lazaro C."/>
            <person name="Carmona L."/>
            <person name="Wisniewski M."/>
            <person name="Droby S."/>
            <person name="Gonzalez-Candelas L."/>
            <person name="Gabaldon T."/>
        </authorList>
    </citation>
    <scope>NUCLEOTIDE SEQUENCE [LARGE SCALE GENOMIC DNA]</scope>
    <source>
        <strain evidence="2 3">PHI-1</strain>
    </source>
</reference>
<protein>
    <submittedName>
        <fullName evidence="2">Uncharacterized protein</fullName>
    </submittedName>
</protein>
<proteinExistence type="predicted"/>
<keyword evidence="3" id="KW-1185">Reference proteome</keyword>
<keyword evidence="1" id="KW-0732">Signal</keyword>
<feature type="signal peptide" evidence="1">
    <location>
        <begin position="1"/>
        <end position="19"/>
    </location>
</feature>
<dbReference type="EMBL" id="JQGA01001177">
    <property type="protein sequence ID" value="KGO68792.1"/>
    <property type="molecule type" value="Genomic_DNA"/>
</dbReference>
<dbReference type="AlphaFoldDB" id="A0A0A2KLU1"/>
<accession>A0A0A2KLU1</accession>